<name>A0A540NFN1_MALBA</name>
<gene>
    <name evidence="1" type="ORF">C1H46_004629</name>
</gene>
<evidence type="ECO:0000313" key="2">
    <source>
        <dbReference type="Proteomes" id="UP000315295"/>
    </source>
</evidence>
<comment type="caution">
    <text evidence="1">The sequence shown here is derived from an EMBL/GenBank/DDBJ whole genome shotgun (WGS) entry which is preliminary data.</text>
</comment>
<evidence type="ECO:0008006" key="3">
    <source>
        <dbReference type="Google" id="ProtNLM"/>
    </source>
</evidence>
<proteinExistence type="predicted"/>
<protein>
    <recommendedName>
        <fullName evidence="3">RNase H type-1 domain-containing protein</fullName>
    </recommendedName>
</protein>
<sequence>MSIPAEVQRWKWPEEGWIKCNFGGAWDEMGAVEGVGMVVRNAEGNSWQLLHLSSMASLLRYWPR</sequence>
<dbReference type="Proteomes" id="UP000315295">
    <property type="component" value="Unassembled WGS sequence"/>
</dbReference>
<dbReference type="AlphaFoldDB" id="A0A540NFN1"/>
<evidence type="ECO:0000313" key="1">
    <source>
        <dbReference type="EMBL" id="TQE09855.1"/>
    </source>
</evidence>
<dbReference type="EMBL" id="VIEB01000052">
    <property type="protein sequence ID" value="TQE09855.1"/>
    <property type="molecule type" value="Genomic_DNA"/>
</dbReference>
<organism evidence="1 2">
    <name type="scientific">Malus baccata</name>
    <name type="common">Siberian crab apple</name>
    <name type="synonym">Pyrus baccata</name>
    <dbReference type="NCBI Taxonomy" id="106549"/>
    <lineage>
        <taxon>Eukaryota</taxon>
        <taxon>Viridiplantae</taxon>
        <taxon>Streptophyta</taxon>
        <taxon>Embryophyta</taxon>
        <taxon>Tracheophyta</taxon>
        <taxon>Spermatophyta</taxon>
        <taxon>Magnoliopsida</taxon>
        <taxon>eudicotyledons</taxon>
        <taxon>Gunneridae</taxon>
        <taxon>Pentapetalae</taxon>
        <taxon>rosids</taxon>
        <taxon>fabids</taxon>
        <taxon>Rosales</taxon>
        <taxon>Rosaceae</taxon>
        <taxon>Amygdaloideae</taxon>
        <taxon>Maleae</taxon>
        <taxon>Malus</taxon>
    </lineage>
</organism>
<accession>A0A540NFN1</accession>
<keyword evidence="2" id="KW-1185">Reference proteome</keyword>
<reference evidence="1 2" key="1">
    <citation type="journal article" date="2019" name="G3 (Bethesda)">
        <title>Sequencing of a Wild Apple (Malus baccata) Genome Unravels the Differences Between Cultivated and Wild Apple Species Regarding Disease Resistance and Cold Tolerance.</title>
        <authorList>
            <person name="Chen X."/>
        </authorList>
    </citation>
    <scope>NUCLEOTIDE SEQUENCE [LARGE SCALE GENOMIC DNA]</scope>
    <source>
        <strain evidence="2">cv. Shandingzi</strain>
        <tissue evidence="1">Leaves</tissue>
    </source>
</reference>